<name>A0ACB8KEM6_CITSI</name>
<proteinExistence type="predicted"/>
<organism evidence="1 2">
    <name type="scientific">Citrus sinensis</name>
    <name type="common">Sweet orange</name>
    <name type="synonym">Citrus aurantium var. sinensis</name>
    <dbReference type="NCBI Taxonomy" id="2711"/>
    <lineage>
        <taxon>Eukaryota</taxon>
        <taxon>Viridiplantae</taxon>
        <taxon>Streptophyta</taxon>
        <taxon>Embryophyta</taxon>
        <taxon>Tracheophyta</taxon>
        <taxon>Spermatophyta</taxon>
        <taxon>Magnoliopsida</taxon>
        <taxon>eudicotyledons</taxon>
        <taxon>Gunneridae</taxon>
        <taxon>Pentapetalae</taxon>
        <taxon>rosids</taxon>
        <taxon>malvids</taxon>
        <taxon>Sapindales</taxon>
        <taxon>Rutaceae</taxon>
        <taxon>Aurantioideae</taxon>
        <taxon>Citrus</taxon>
    </lineage>
</organism>
<comment type="caution">
    <text evidence="1">The sequence shown here is derived from an EMBL/GenBank/DDBJ whole genome shotgun (WGS) entry which is preliminary data.</text>
</comment>
<sequence length="326" mass="36550">MEVSRCCFAAVMQQKQQLHVSRCCFAAVCVEKLRLEISSYKDADQLEGLDLFSELVDVISADRDGVSGSQFTQASKFLDGKWSPKFTVIVAQENHHTRFFQSGHPENVPPGHIVTYRLSCSNDEIGFSANDLHELVHFLSSVYKRSTTAVSVALERFILCDLVVAPICHTCLAVAHMSQFIKFNEMFDTSFSHDGEHLSRDTKLKSFRIFMDFKTTEFIEKQDKPLKMDKLEQAAARVDRILEAATWEPGLTFGFGFGLGLVFVMVIPFAKCQTCYDADMTRLMSISASFLLQQFLKPCLAEEYRVVLCGTGGSRTGTLLADVTLL</sequence>
<protein>
    <submittedName>
        <fullName evidence="1">Uncharacterized protein</fullName>
    </submittedName>
</protein>
<evidence type="ECO:0000313" key="1">
    <source>
        <dbReference type="EMBL" id="KAH9752847.1"/>
    </source>
</evidence>
<dbReference type="Proteomes" id="UP000829398">
    <property type="component" value="Chromosome 5"/>
</dbReference>
<accession>A0ACB8KEM6</accession>
<reference evidence="2" key="1">
    <citation type="journal article" date="2023" name="Hortic. Res.">
        <title>A chromosome-level phased genome enabling allele-level studies in sweet orange: a case study on citrus Huanglongbing tolerance.</title>
        <authorList>
            <person name="Wu B."/>
            <person name="Yu Q."/>
            <person name="Deng Z."/>
            <person name="Duan Y."/>
            <person name="Luo F."/>
            <person name="Gmitter F. Jr."/>
        </authorList>
    </citation>
    <scope>NUCLEOTIDE SEQUENCE [LARGE SCALE GENOMIC DNA]</scope>
    <source>
        <strain evidence="2">cv. Valencia</strain>
    </source>
</reference>
<evidence type="ECO:0000313" key="2">
    <source>
        <dbReference type="Proteomes" id="UP000829398"/>
    </source>
</evidence>
<dbReference type="EMBL" id="CM039174">
    <property type="protein sequence ID" value="KAH9752847.1"/>
    <property type="molecule type" value="Genomic_DNA"/>
</dbReference>
<keyword evidence="2" id="KW-1185">Reference proteome</keyword>
<gene>
    <name evidence="1" type="ORF">KPL71_014870</name>
</gene>